<protein>
    <submittedName>
        <fullName evidence="1">Uncharacterized protein</fullName>
    </submittedName>
</protein>
<accession>A0A4Y2CG94</accession>
<dbReference type="Proteomes" id="UP000499080">
    <property type="component" value="Unassembled WGS sequence"/>
</dbReference>
<name>A0A4Y2CG94_ARAVE</name>
<evidence type="ECO:0000313" key="2">
    <source>
        <dbReference type="Proteomes" id="UP000499080"/>
    </source>
</evidence>
<gene>
    <name evidence="1" type="ORF">AVEN_40833_1</name>
</gene>
<proteinExistence type="predicted"/>
<sequence>MQNVNRSYYFYHFIILIEDCEVSPLLCFPTRTDHLRTSYDTEEKERDVIKSHKIQPRLRNPGELKRPHRIRLLEGLPMCRQRNPLCFDPFPMMRWERELRLVVGGCGQQPDKSLRLNLSATPHRGWN</sequence>
<comment type="caution">
    <text evidence="1">The sequence shown here is derived from an EMBL/GenBank/DDBJ whole genome shotgun (WGS) entry which is preliminary data.</text>
</comment>
<dbReference type="AlphaFoldDB" id="A0A4Y2CG94"/>
<reference evidence="1 2" key="1">
    <citation type="journal article" date="2019" name="Sci. Rep.">
        <title>Orb-weaving spider Araneus ventricosus genome elucidates the spidroin gene catalogue.</title>
        <authorList>
            <person name="Kono N."/>
            <person name="Nakamura H."/>
            <person name="Ohtoshi R."/>
            <person name="Moran D.A.P."/>
            <person name="Shinohara A."/>
            <person name="Yoshida Y."/>
            <person name="Fujiwara M."/>
            <person name="Mori M."/>
            <person name="Tomita M."/>
            <person name="Arakawa K."/>
        </authorList>
    </citation>
    <scope>NUCLEOTIDE SEQUENCE [LARGE SCALE GENOMIC DNA]</scope>
</reference>
<dbReference type="EMBL" id="BGPR01000183">
    <property type="protein sequence ID" value="GBM02767.1"/>
    <property type="molecule type" value="Genomic_DNA"/>
</dbReference>
<organism evidence="1 2">
    <name type="scientific">Araneus ventricosus</name>
    <name type="common">Orbweaver spider</name>
    <name type="synonym">Epeira ventricosa</name>
    <dbReference type="NCBI Taxonomy" id="182803"/>
    <lineage>
        <taxon>Eukaryota</taxon>
        <taxon>Metazoa</taxon>
        <taxon>Ecdysozoa</taxon>
        <taxon>Arthropoda</taxon>
        <taxon>Chelicerata</taxon>
        <taxon>Arachnida</taxon>
        <taxon>Araneae</taxon>
        <taxon>Araneomorphae</taxon>
        <taxon>Entelegynae</taxon>
        <taxon>Araneoidea</taxon>
        <taxon>Araneidae</taxon>
        <taxon>Araneus</taxon>
    </lineage>
</organism>
<keyword evidence="2" id="KW-1185">Reference proteome</keyword>
<evidence type="ECO:0000313" key="1">
    <source>
        <dbReference type="EMBL" id="GBM02767.1"/>
    </source>
</evidence>